<dbReference type="Gene3D" id="1.10.10.10">
    <property type="entry name" value="Winged helix-like DNA-binding domain superfamily/Winged helix DNA-binding domain"/>
    <property type="match status" value="1"/>
</dbReference>
<reference evidence="5" key="2">
    <citation type="journal article" date="2021" name="PeerJ">
        <title>Extensive microbial diversity within the chicken gut microbiome revealed by metagenomics and culture.</title>
        <authorList>
            <person name="Gilroy R."/>
            <person name="Ravi A."/>
            <person name="Getino M."/>
            <person name="Pursley I."/>
            <person name="Horton D.L."/>
            <person name="Alikhan N.F."/>
            <person name="Baker D."/>
            <person name="Gharbi K."/>
            <person name="Hall N."/>
            <person name="Watson M."/>
            <person name="Adriaenssens E.M."/>
            <person name="Foster-Nyarko E."/>
            <person name="Jarju S."/>
            <person name="Secka A."/>
            <person name="Antonio M."/>
            <person name="Oren A."/>
            <person name="Chaudhuri R.R."/>
            <person name="La Ragione R."/>
            <person name="Hildebrand F."/>
            <person name="Pallen M.J."/>
        </authorList>
    </citation>
    <scope>NUCLEOTIDE SEQUENCE</scope>
    <source>
        <strain evidence="5">CHK157-1446</strain>
    </source>
</reference>
<dbReference type="Proteomes" id="UP000823982">
    <property type="component" value="Unassembled WGS sequence"/>
</dbReference>
<comment type="caution">
    <text evidence="5">The sequence shown here is derived from an EMBL/GenBank/DDBJ whole genome shotgun (WGS) entry which is preliminary data.</text>
</comment>
<dbReference type="PROSITE" id="PS50995">
    <property type="entry name" value="HTH_MARR_2"/>
    <property type="match status" value="1"/>
</dbReference>
<keyword evidence="1" id="KW-0805">Transcription regulation</keyword>
<protein>
    <submittedName>
        <fullName evidence="5">MarR family transcriptional regulator</fullName>
    </submittedName>
</protein>
<gene>
    <name evidence="5" type="ORF">IAD01_06925</name>
</gene>
<dbReference type="InterPro" id="IPR000835">
    <property type="entry name" value="HTH_MarR-typ"/>
</dbReference>
<dbReference type="AlphaFoldDB" id="A0A9D1EPA4"/>
<dbReference type="PANTHER" id="PTHR42756">
    <property type="entry name" value="TRANSCRIPTIONAL REGULATOR, MARR"/>
    <property type="match status" value="1"/>
</dbReference>
<dbReference type="PANTHER" id="PTHR42756:SF1">
    <property type="entry name" value="TRANSCRIPTIONAL REPRESSOR OF EMRAB OPERON"/>
    <property type="match status" value="1"/>
</dbReference>
<dbReference type="InterPro" id="IPR036390">
    <property type="entry name" value="WH_DNA-bd_sf"/>
</dbReference>
<accession>A0A9D1EPA4</accession>
<dbReference type="InterPro" id="IPR036388">
    <property type="entry name" value="WH-like_DNA-bd_sf"/>
</dbReference>
<dbReference type="EMBL" id="DVIR01000062">
    <property type="protein sequence ID" value="HIS25116.1"/>
    <property type="molecule type" value="Genomic_DNA"/>
</dbReference>
<organism evidence="5 6">
    <name type="scientific">Candidatus Faeciplasma gallinarum</name>
    <dbReference type="NCBI Taxonomy" id="2840799"/>
    <lineage>
        <taxon>Bacteria</taxon>
        <taxon>Bacillati</taxon>
        <taxon>Bacillota</taxon>
        <taxon>Clostridia</taxon>
        <taxon>Eubacteriales</taxon>
        <taxon>Oscillospiraceae</taxon>
        <taxon>Oscillospiraceae incertae sedis</taxon>
        <taxon>Candidatus Faeciplasma</taxon>
    </lineage>
</organism>
<name>A0A9D1EPA4_9FIRM</name>
<proteinExistence type="predicted"/>
<evidence type="ECO:0000256" key="2">
    <source>
        <dbReference type="ARBA" id="ARBA00023125"/>
    </source>
</evidence>
<dbReference type="SUPFAM" id="SSF46785">
    <property type="entry name" value="Winged helix' DNA-binding domain"/>
    <property type="match status" value="1"/>
</dbReference>
<evidence type="ECO:0000256" key="1">
    <source>
        <dbReference type="ARBA" id="ARBA00023015"/>
    </source>
</evidence>
<feature type="domain" description="HTH marR-type" evidence="4">
    <location>
        <begin position="1"/>
        <end position="142"/>
    </location>
</feature>
<dbReference type="PRINTS" id="PR00598">
    <property type="entry name" value="HTHMARR"/>
</dbReference>
<dbReference type="GO" id="GO:0003700">
    <property type="term" value="F:DNA-binding transcription factor activity"/>
    <property type="evidence" value="ECO:0007669"/>
    <property type="project" value="InterPro"/>
</dbReference>
<dbReference type="SMART" id="SM00347">
    <property type="entry name" value="HTH_MARR"/>
    <property type="match status" value="1"/>
</dbReference>
<dbReference type="GO" id="GO:0003677">
    <property type="term" value="F:DNA binding"/>
    <property type="evidence" value="ECO:0007669"/>
    <property type="project" value="UniProtKB-KW"/>
</dbReference>
<evidence type="ECO:0000313" key="5">
    <source>
        <dbReference type="EMBL" id="HIS25116.1"/>
    </source>
</evidence>
<evidence type="ECO:0000256" key="3">
    <source>
        <dbReference type="ARBA" id="ARBA00023163"/>
    </source>
</evidence>
<keyword evidence="3" id="KW-0804">Transcription</keyword>
<reference evidence="5" key="1">
    <citation type="submission" date="2020-10" db="EMBL/GenBank/DDBJ databases">
        <authorList>
            <person name="Gilroy R."/>
        </authorList>
    </citation>
    <scope>NUCLEOTIDE SEQUENCE</scope>
    <source>
        <strain evidence="5">CHK157-1446</strain>
    </source>
</reference>
<evidence type="ECO:0000313" key="6">
    <source>
        <dbReference type="Proteomes" id="UP000823982"/>
    </source>
</evidence>
<sequence length="154" mass="17637">MADKDDKDKYKKTMNLFFKCNRLHHTLAECRVSSLGLHRSQRSLLLIVSFYNNISQKELAKKLEISPAAVTVTLKKLETQGYIARASSVKDSRVNNIAITDKGRHVIDKTSEIFDELDKQTFKGFSDDDLDNLHRYLKQISENLQGVCEESKSK</sequence>
<keyword evidence="2" id="KW-0238">DNA-binding</keyword>
<evidence type="ECO:0000259" key="4">
    <source>
        <dbReference type="PROSITE" id="PS50995"/>
    </source>
</evidence>
<dbReference type="Pfam" id="PF01047">
    <property type="entry name" value="MarR"/>
    <property type="match status" value="1"/>
</dbReference>